<dbReference type="AlphaFoldDB" id="A0A2K9MG73"/>
<reference evidence="4" key="1">
    <citation type="submission" date="2017-12" db="EMBL/GenBank/DDBJ databases">
        <title>Genomic analysis of Paracoccus sp. CBA4604.</title>
        <authorList>
            <person name="Roh S.W."/>
            <person name="Kim J.Y."/>
            <person name="Kim J.S."/>
        </authorList>
    </citation>
    <scope>NUCLEOTIDE SEQUENCE [LARGE SCALE GENOMIC DNA]</scope>
    <source>
        <strain evidence="4">CBA4604</strain>
    </source>
</reference>
<evidence type="ECO:0000313" key="4">
    <source>
        <dbReference type="Proteomes" id="UP000234882"/>
    </source>
</evidence>
<sequence>MALTSPGPLGRARFRWRQPAGGQNLAALWAEMLLLYGAIPVALALFLPKGWLFPALFVLMGGGLVLLWRTGGFEWRDLLRGWGRFDWGLLALFGALTLGIAVLVMAQTRPEALFGFVRRDPRFLVVVWLLYPLLSALPQELIFRVLFFHRYGQLFRGPRQAVLVNAAFFSLAHLMYWNWIVAAMTFGGGLAFAIGYLRRGLPWAFAMHGLAGNLLFTAGLGIYFYSGNVVRPF</sequence>
<accession>A0A2K9MG73</accession>
<evidence type="ECO:0000259" key="2">
    <source>
        <dbReference type="Pfam" id="PF02517"/>
    </source>
</evidence>
<keyword evidence="1" id="KW-1133">Transmembrane helix</keyword>
<evidence type="ECO:0000313" key="3">
    <source>
        <dbReference type="EMBL" id="AUM74482.1"/>
    </source>
</evidence>
<dbReference type="EMBL" id="CP025583">
    <property type="protein sequence ID" value="AUM74482.1"/>
    <property type="molecule type" value="Genomic_DNA"/>
</dbReference>
<keyword evidence="3" id="KW-0378">Hydrolase</keyword>
<feature type="transmembrane region" description="Helical" evidence="1">
    <location>
        <begin position="25"/>
        <end position="45"/>
    </location>
</feature>
<keyword evidence="1" id="KW-0812">Transmembrane</keyword>
<dbReference type="GO" id="GO:0006508">
    <property type="term" value="P:proteolysis"/>
    <property type="evidence" value="ECO:0007669"/>
    <property type="project" value="UniProtKB-KW"/>
</dbReference>
<evidence type="ECO:0000256" key="1">
    <source>
        <dbReference type="SAM" id="Phobius"/>
    </source>
</evidence>
<protein>
    <submittedName>
        <fullName evidence="3">CPBP family intramembrane metalloprotease</fullName>
    </submittedName>
</protein>
<feature type="transmembrane region" description="Helical" evidence="1">
    <location>
        <begin position="203"/>
        <end position="225"/>
    </location>
</feature>
<dbReference type="GO" id="GO:0004175">
    <property type="term" value="F:endopeptidase activity"/>
    <property type="evidence" value="ECO:0007669"/>
    <property type="project" value="UniProtKB-ARBA"/>
</dbReference>
<keyword evidence="3" id="KW-0645">Protease</keyword>
<dbReference type="GO" id="GO:0008237">
    <property type="term" value="F:metallopeptidase activity"/>
    <property type="evidence" value="ECO:0007669"/>
    <property type="project" value="UniProtKB-KW"/>
</dbReference>
<dbReference type="OrthoDB" id="9805801at2"/>
<feature type="transmembrane region" description="Helical" evidence="1">
    <location>
        <begin position="51"/>
        <end position="68"/>
    </location>
</feature>
<keyword evidence="3" id="KW-0482">Metalloprotease</keyword>
<proteinExistence type="predicted"/>
<dbReference type="InterPro" id="IPR003675">
    <property type="entry name" value="Rce1/LyrA-like_dom"/>
</dbReference>
<keyword evidence="4" id="KW-1185">Reference proteome</keyword>
<gene>
    <name evidence="3" type="ORF">CYR75_09515</name>
</gene>
<dbReference type="GO" id="GO:0080120">
    <property type="term" value="P:CAAX-box protein maturation"/>
    <property type="evidence" value="ECO:0007669"/>
    <property type="project" value="UniProtKB-ARBA"/>
</dbReference>
<dbReference type="KEGG" id="paru:CYR75_09515"/>
<name>A0A2K9MG73_9RHOB</name>
<feature type="domain" description="CAAX prenyl protease 2/Lysostaphin resistance protein A-like" evidence="2">
    <location>
        <begin position="123"/>
        <end position="210"/>
    </location>
</feature>
<dbReference type="Proteomes" id="UP000234882">
    <property type="component" value="Chromosome"/>
</dbReference>
<dbReference type="Pfam" id="PF02517">
    <property type="entry name" value="Rce1-like"/>
    <property type="match status" value="1"/>
</dbReference>
<keyword evidence="1" id="KW-0472">Membrane</keyword>
<dbReference type="RefSeq" id="WP_101499828.1">
    <property type="nucleotide sequence ID" value="NZ_CP025583.1"/>
</dbReference>
<organism evidence="3 4">
    <name type="scientific">Paracoccus jeotgali</name>
    <dbReference type="NCBI Taxonomy" id="2065379"/>
    <lineage>
        <taxon>Bacteria</taxon>
        <taxon>Pseudomonadati</taxon>
        <taxon>Pseudomonadota</taxon>
        <taxon>Alphaproteobacteria</taxon>
        <taxon>Rhodobacterales</taxon>
        <taxon>Paracoccaceae</taxon>
        <taxon>Paracoccus</taxon>
    </lineage>
</organism>
<feature type="transmembrane region" description="Helical" evidence="1">
    <location>
        <begin position="176"/>
        <end position="197"/>
    </location>
</feature>
<feature type="transmembrane region" description="Helical" evidence="1">
    <location>
        <begin position="89"/>
        <end position="106"/>
    </location>
</feature>
<feature type="transmembrane region" description="Helical" evidence="1">
    <location>
        <begin position="126"/>
        <end position="147"/>
    </location>
</feature>